<accession>A0A3P5WFF4</accession>
<keyword evidence="3" id="KW-1185">Reference proteome</keyword>
<dbReference type="AlphaFoldDB" id="A0A3P5WFF4"/>
<reference evidence="2 3" key="1">
    <citation type="submission" date="2018-11" db="EMBL/GenBank/DDBJ databases">
        <authorList>
            <person name="Criscuolo A."/>
        </authorList>
    </citation>
    <scope>NUCLEOTIDE SEQUENCE [LARGE SCALE GENOMIC DNA]</scope>
    <source>
        <strain evidence="2">ACIP111625</strain>
    </source>
</reference>
<dbReference type="InterPro" id="IPR024535">
    <property type="entry name" value="RHGA/B-epi-like_pectate_lyase"/>
</dbReference>
<evidence type="ECO:0000259" key="1">
    <source>
        <dbReference type="Pfam" id="PF12708"/>
    </source>
</evidence>
<dbReference type="Proteomes" id="UP000277498">
    <property type="component" value="Unassembled WGS sequence"/>
</dbReference>
<keyword evidence="2" id="KW-0456">Lyase</keyword>
<dbReference type="Gene3D" id="2.160.20.10">
    <property type="entry name" value="Single-stranded right-handed beta-helix, Pectin lyase-like"/>
    <property type="match status" value="1"/>
</dbReference>
<dbReference type="InterPro" id="IPR011050">
    <property type="entry name" value="Pectin_lyase_fold/virulence"/>
</dbReference>
<dbReference type="Pfam" id="PF12708">
    <property type="entry name" value="Pect-lyase_RHGA_epim"/>
    <property type="match status" value="1"/>
</dbReference>
<dbReference type="GO" id="GO:0016829">
    <property type="term" value="F:lyase activity"/>
    <property type="evidence" value="ECO:0007669"/>
    <property type="project" value="UniProtKB-KW"/>
</dbReference>
<dbReference type="SUPFAM" id="SSF51126">
    <property type="entry name" value="Pectin lyase-like"/>
    <property type="match status" value="1"/>
</dbReference>
<protein>
    <submittedName>
        <fullName evidence="2">Pectate lyase superfamily protein</fullName>
    </submittedName>
</protein>
<gene>
    <name evidence="2" type="ORF">XINFAN_00714</name>
</gene>
<dbReference type="EMBL" id="UXAW01000039">
    <property type="protein sequence ID" value="VDC22313.1"/>
    <property type="molecule type" value="Genomic_DNA"/>
</dbReference>
<organism evidence="2 3">
    <name type="scientific">Pseudogemmobacter humi</name>
    <dbReference type="NCBI Taxonomy" id="2483812"/>
    <lineage>
        <taxon>Bacteria</taxon>
        <taxon>Pseudomonadati</taxon>
        <taxon>Pseudomonadota</taxon>
        <taxon>Alphaproteobacteria</taxon>
        <taxon>Rhodobacterales</taxon>
        <taxon>Paracoccaceae</taxon>
        <taxon>Pseudogemmobacter</taxon>
    </lineage>
</organism>
<dbReference type="OrthoDB" id="7749009at2"/>
<proteinExistence type="predicted"/>
<feature type="domain" description="Rhamnogalacturonase A/B/Epimerase-like pectate lyase" evidence="1">
    <location>
        <begin position="189"/>
        <end position="244"/>
    </location>
</feature>
<sequence>MNKAITEGLALMPLPFSAGLANWSSNNGRPGDASYEGLPTAAVVTNDQDFGGCLELQKSSNTQKLRAFAQTPLRPDMYLRVTVRIKAVSGNLPAVRIAAWAGNAAGNNVGSAPQTGTAVSLSQYGEVVTVSAIIGAGNRTGVDLAWGVDPVFAHIGLDLTGPNGGVVRIDDILVEDVTLVFLRELADVVDVRDYGARGDGTTNDMAAFQRADAAAQGRTVLVPAGTFAVNGNLTVNAPIRFVGTLVMPAANRLVLTRNFDLETYSRAFGSDPEGFRRALQALFYFSDHVTFDMSGRRVDLTGPVDVSALSGQTSFSSRRVLRNGSINAVASPDWDTETFTSVATYTPASNHTRLTAVGNVANIPIGALVEGTGVGREVYVRAKNVGAGWIDLSEPLYGAAGTRSYTFRRFKYMLDFGGFSLLSRFEIHDVEFNCLGISSAVMMPSAGSVNRFENCTFNRPKDRGISSAGSGCQGIHVDYCQFLSNEQALAAQNRTTIAINVNANDAKLRNNRIVRFRHFAVMNGTSHMIQSNHFFQGDDQAAGVRLAGIVLTQTNVATVITGNYIDNCFIEWGNEHDHAPEFNNEFSFGGLNIVGNIFIASDVSPAFRWVVVKPYGPGHFFNGFAMENNTFRVFNAVVERVERLDTTFASLDFTRSRDVRVQANTFNQVTQSISNPLVAQHVQNTAADTWTVDASGFIPFGGRIRMVEAVQSENALTNASNAVRYIAPSAFPGQGTSGNQVQLRWGEAVKGRAIVTMRMDVPT</sequence>
<name>A0A3P5WFF4_9RHOB</name>
<dbReference type="InterPro" id="IPR012334">
    <property type="entry name" value="Pectin_lyas_fold"/>
</dbReference>
<dbReference type="RefSeq" id="WP_124085146.1">
    <property type="nucleotide sequence ID" value="NZ_UXAW01000039.1"/>
</dbReference>
<evidence type="ECO:0000313" key="3">
    <source>
        <dbReference type="Proteomes" id="UP000277498"/>
    </source>
</evidence>
<evidence type="ECO:0000313" key="2">
    <source>
        <dbReference type="EMBL" id="VDC22313.1"/>
    </source>
</evidence>